<organism evidence="1 2">
    <name type="scientific">Austropuccinia psidii MF-1</name>
    <dbReference type="NCBI Taxonomy" id="1389203"/>
    <lineage>
        <taxon>Eukaryota</taxon>
        <taxon>Fungi</taxon>
        <taxon>Dikarya</taxon>
        <taxon>Basidiomycota</taxon>
        <taxon>Pucciniomycotina</taxon>
        <taxon>Pucciniomycetes</taxon>
        <taxon>Pucciniales</taxon>
        <taxon>Sphaerophragmiaceae</taxon>
        <taxon>Austropuccinia</taxon>
    </lineage>
</organism>
<proteinExistence type="predicted"/>
<dbReference type="AlphaFoldDB" id="A0A9Q3BF97"/>
<comment type="caution">
    <text evidence="1">The sequence shown here is derived from an EMBL/GenBank/DDBJ whole genome shotgun (WGS) entry which is preliminary data.</text>
</comment>
<evidence type="ECO:0000313" key="2">
    <source>
        <dbReference type="Proteomes" id="UP000765509"/>
    </source>
</evidence>
<sequence>MAHQVQANTNRFLADIKAIECMAHTIYLVARDGLNVLGKGGYPSGPQENKNIGTLSISNLVEPPHGINLDYSSIVTRIACLGSYLRHRPHHCKRFLKPCPFSVKTSKPRLFWRTFVPNGTQNMKF</sequence>
<protein>
    <submittedName>
        <fullName evidence="1">Uncharacterized protein</fullName>
    </submittedName>
</protein>
<reference evidence="1" key="1">
    <citation type="submission" date="2021-03" db="EMBL/GenBank/DDBJ databases">
        <title>Draft genome sequence of rust myrtle Austropuccinia psidii MF-1, a brazilian biotype.</title>
        <authorList>
            <person name="Quecine M.C."/>
            <person name="Pachon D.M.R."/>
            <person name="Bonatelli M.L."/>
            <person name="Correr F.H."/>
            <person name="Franceschini L.M."/>
            <person name="Leite T.F."/>
            <person name="Margarido G.R.A."/>
            <person name="Almeida C.A."/>
            <person name="Ferrarezi J.A."/>
            <person name="Labate C.A."/>
        </authorList>
    </citation>
    <scope>NUCLEOTIDE SEQUENCE</scope>
    <source>
        <strain evidence="1">MF-1</strain>
    </source>
</reference>
<name>A0A9Q3BF97_9BASI</name>
<keyword evidence="2" id="KW-1185">Reference proteome</keyword>
<accession>A0A9Q3BF97</accession>
<dbReference type="EMBL" id="AVOT02000715">
    <property type="protein sequence ID" value="MBW0464165.1"/>
    <property type="molecule type" value="Genomic_DNA"/>
</dbReference>
<evidence type="ECO:0000313" key="1">
    <source>
        <dbReference type="EMBL" id="MBW0464165.1"/>
    </source>
</evidence>
<dbReference type="OrthoDB" id="2790258at2759"/>
<dbReference type="Proteomes" id="UP000765509">
    <property type="component" value="Unassembled WGS sequence"/>
</dbReference>
<gene>
    <name evidence="1" type="ORF">O181_003880</name>
</gene>